<dbReference type="EMBL" id="MN448274">
    <property type="protein sequence ID" value="QFG73943.1"/>
    <property type="molecule type" value="Genomic_DNA"/>
</dbReference>
<evidence type="ECO:0000313" key="1">
    <source>
        <dbReference type="EMBL" id="QFG73943.1"/>
    </source>
</evidence>
<proteinExistence type="predicted"/>
<reference evidence="1" key="1">
    <citation type="journal article" date="2019" name="Philos. Trans. R. Soc. Lond., B, Biol. Sci.">
        <title>Targeted metagenomic recovery of four divergent viruses reveals shared and distinctive characteristics of giant viruses of marine eukaryotes.</title>
        <authorList>
            <person name="Needham D.M."/>
            <person name="Poirier C."/>
            <person name="Hehenberger E."/>
            <person name="Jimenez V."/>
            <person name="Swalwell J.E."/>
            <person name="Santoro A.E."/>
            <person name="Worden A.Z."/>
        </authorList>
    </citation>
    <scope>NUCLEOTIDE SEQUENCE</scope>
    <source>
        <strain evidence="1">OPacV-662</strain>
    </source>
</reference>
<sequence length="206" mass="24481">MHYTNGCQSVDQVIDHLEENKRWIINNHWRPLPQLIDGLTCNIDWPNNRLRELVSRDRHHVMQKDNDGGYSRRYKYSKEECAILRPVLTSFVSGDYLEKYYKFNEDLTPSWDCNTNTRPKTKQLMENMKRINIKLNNQQQFPHMVNDLMRKISPNDLEKNFCVVANSLGEEFQSNVFDEFLDWVDNTLINPSNEIDPEEEYNAHLG</sequence>
<name>A0A5J6VJC8_9VIRU</name>
<accession>A0A5J6VJC8</accession>
<protein>
    <submittedName>
        <fullName evidence="1">Uncharacterized protein</fullName>
    </submittedName>
</protein>
<organism evidence="1">
    <name type="scientific">Megaviridae environmental sample</name>
    <dbReference type="NCBI Taxonomy" id="1737588"/>
    <lineage>
        <taxon>Viruses</taxon>
        <taxon>Varidnaviria</taxon>
        <taxon>Bamfordvirae</taxon>
        <taxon>Nucleocytoviricota</taxon>
        <taxon>Megaviricetes</taxon>
        <taxon>Imitervirales</taxon>
        <taxon>Mimiviridae</taxon>
        <taxon>environmental samples</taxon>
    </lineage>
</organism>